<accession>A0ABY2X8N6</accession>
<gene>
    <name evidence="3" type="ORF">FGK64_07980</name>
</gene>
<keyword evidence="2" id="KW-0472">Membrane</keyword>
<dbReference type="RefSeq" id="WP_138863290.1">
    <property type="nucleotide sequence ID" value="NZ_VCPC01000002.1"/>
</dbReference>
<evidence type="ECO:0000256" key="1">
    <source>
        <dbReference type="SAM" id="Coils"/>
    </source>
</evidence>
<protein>
    <submittedName>
        <fullName evidence="3">Uncharacterized protein</fullName>
    </submittedName>
</protein>
<keyword evidence="2" id="KW-0812">Transmembrane</keyword>
<reference evidence="3 4" key="1">
    <citation type="submission" date="2019-05" db="EMBL/GenBank/DDBJ databases">
        <title>Marivita sp. nov. isolated from sea sediment.</title>
        <authorList>
            <person name="Kim W."/>
        </authorList>
    </citation>
    <scope>NUCLEOTIDE SEQUENCE [LARGE SCALE GENOMIC DNA]</scope>
    <source>
        <strain evidence="3 4">CAU 1492</strain>
    </source>
</reference>
<keyword evidence="1" id="KW-0175">Coiled coil</keyword>
<dbReference type="EMBL" id="VCPC01000002">
    <property type="protein sequence ID" value="TMV12736.1"/>
    <property type="molecule type" value="Genomic_DNA"/>
</dbReference>
<evidence type="ECO:0000256" key="2">
    <source>
        <dbReference type="SAM" id="Phobius"/>
    </source>
</evidence>
<keyword evidence="4" id="KW-1185">Reference proteome</keyword>
<organism evidence="3 4">
    <name type="scientific">Arenibacterium halophilum</name>
    <dbReference type="NCBI Taxonomy" id="2583821"/>
    <lineage>
        <taxon>Bacteria</taxon>
        <taxon>Pseudomonadati</taxon>
        <taxon>Pseudomonadota</taxon>
        <taxon>Alphaproteobacteria</taxon>
        <taxon>Rhodobacterales</taxon>
        <taxon>Paracoccaceae</taxon>
        <taxon>Arenibacterium</taxon>
    </lineage>
</organism>
<dbReference type="Proteomes" id="UP001191082">
    <property type="component" value="Unassembled WGS sequence"/>
</dbReference>
<keyword evidence="2" id="KW-1133">Transmembrane helix</keyword>
<evidence type="ECO:0000313" key="3">
    <source>
        <dbReference type="EMBL" id="TMV12736.1"/>
    </source>
</evidence>
<feature type="transmembrane region" description="Helical" evidence="2">
    <location>
        <begin position="180"/>
        <end position="202"/>
    </location>
</feature>
<proteinExistence type="predicted"/>
<evidence type="ECO:0000313" key="4">
    <source>
        <dbReference type="Proteomes" id="UP001191082"/>
    </source>
</evidence>
<comment type="caution">
    <text evidence="3">The sequence shown here is derived from an EMBL/GenBank/DDBJ whole genome shotgun (WGS) entry which is preliminary data.</text>
</comment>
<feature type="coiled-coil region" evidence="1">
    <location>
        <begin position="224"/>
        <end position="251"/>
    </location>
</feature>
<name>A0ABY2X8N6_9RHOB</name>
<sequence>MRDTLIVTSTPENLMPLGSPAQRSFDLVTGVVADRIGADHAALFAEPVLDARGTSIDWHAPRAGQAMPLSDLASEEATEVKLRLSDMVARILAEAQALREIGGADQLRLAEALENAMEVPGQDQVYVIRSPDGGLDPVLVHWAWLRQTRAPVRGVLSAMVPRASAPGAASVGAQQGTHPGLWWLLGLGWLALALMLAAIWWLSLAPCGLRLSGPNACAPDPAEIAAAETDHRIAADAVAALEREIALANRQCHPVVPLTPAAAPEDKTELPQPLRRFARIGRPPQEAAHIFRADLPLPGVKVMVMHNQADQGASRGPGIGISR</sequence>